<proteinExistence type="inferred from homology"/>
<dbReference type="EMBL" id="JAGSOH010000100">
    <property type="protein sequence ID" value="MBR7829797.1"/>
    <property type="molecule type" value="Genomic_DNA"/>
</dbReference>
<keyword evidence="1" id="KW-0315">Glutamine amidotransferase</keyword>
<evidence type="ECO:0000259" key="2">
    <source>
        <dbReference type="PROSITE" id="PS51278"/>
    </source>
</evidence>
<evidence type="ECO:0000256" key="1">
    <source>
        <dbReference type="HAMAP-Rule" id="MF_02036"/>
    </source>
</evidence>
<dbReference type="InterPro" id="IPR017932">
    <property type="entry name" value="GATase_2_dom"/>
</dbReference>
<protein>
    <recommendedName>
        <fullName evidence="1">Gamma-glutamyl-hercynylcysteine sulfoxide hydrolase</fullName>
        <ecNumber evidence="1">3.5.1.118</ecNumber>
    </recommendedName>
    <alternativeName>
        <fullName evidence="1">Gamma-glutamyl hercynylcysteine S-oxide hydrolase</fullName>
    </alternativeName>
</protein>
<comment type="pathway">
    <text evidence="1">Amino-acid biosynthesis; ergothioneine biosynthesis.</text>
</comment>
<dbReference type="InterPro" id="IPR032889">
    <property type="entry name" value="EgtC_Actinobacteria"/>
</dbReference>
<dbReference type="PANTHER" id="PTHR43187:SF2">
    <property type="entry name" value="GAMMA-GLUTAMYL-HERCYNYLCYSTEINE SULFOXIDE HYDROLASE"/>
    <property type="match status" value="1"/>
</dbReference>
<dbReference type="Pfam" id="PF13522">
    <property type="entry name" value="GATase_6"/>
    <property type="match status" value="1"/>
</dbReference>
<evidence type="ECO:0000313" key="4">
    <source>
        <dbReference type="Proteomes" id="UP000676325"/>
    </source>
</evidence>
<dbReference type="InterPro" id="IPR052373">
    <property type="entry name" value="Gamma-glu_amide_hydrolase"/>
</dbReference>
<comment type="caution">
    <text evidence="3">The sequence shown here is derived from an EMBL/GenBank/DDBJ whole genome shotgun (WGS) entry which is preliminary data.</text>
</comment>
<feature type="domain" description="Glutamine amidotransferase type-2" evidence="2">
    <location>
        <begin position="2"/>
        <end position="267"/>
    </location>
</feature>
<evidence type="ECO:0000313" key="3">
    <source>
        <dbReference type="EMBL" id="MBR7829797.1"/>
    </source>
</evidence>
<keyword evidence="4" id="KW-1185">Reference proteome</keyword>
<sequence>MCRHLAYLGPRTSLARLVLTPAHGLYEQSWAPRMQVSGVVNADGFGIGWYPAEHAGPGAAGGSEADGDGGGEPARYRRNVPIWTDANLPELAAAIRSHAVLAAVRSATPGTGREEAAAAPFRDGRYLFSHNGAVPDWANLPADLSPAELLSLPARSDSALLWLLIYRELRRGTAPDEAVAGVVRHVAAVRPGARLNLLVTDGRSVVATRYGDSLWYRTGPDLLIASEPDDEPVGEWHEVPDRTLLLADRAGIVRTTSLQPTYAAAEK</sequence>
<organism evidence="3 4">
    <name type="scientific">Actinospica acidithermotolerans</name>
    <dbReference type="NCBI Taxonomy" id="2828514"/>
    <lineage>
        <taxon>Bacteria</taxon>
        <taxon>Bacillati</taxon>
        <taxon>Actinomycetota</taxon>
        <taxon>Actinomycetes</taxon>
        <taxon>Catenulisporales</taxon>
        <taxon>Actinospicaceae</taxon>
        <taxon>Actinospica</taxon>
    </lineage>
</organism>
<dbReference type="GO" id="GO:0052699">
    <property type="term" value="P:ergothioneine biosynthetic process"/>
    <property type="evidence" value="ECO:0007669"/>
    <property type="project" value="UniProtKB-UniRule"/>
</dbReference>
<gene>
    <name evidence="1 3" type="primary">egtC</name>
    <name evidence="3" type="ORF">KDK95_26065</name>
</gene>
<dbReference type="GO" id="GO:0016811">
    <property type="term" value="F:hydrolase activity, acting on carbon-nitrogen (but not peptide) bonds, in linear amides"/>
    <property type="evidence" value="ECO:0007669"/>
    <property type="project" value="UniProtKB-UniRule"/>
</dbReference>
<comment type="catalytic activity">
    <reaction evidence="1">
        <text>gamma-L-glutamyl-hercynylcysteine S-oxide + H2O = S-(hercyn-2-yl)-L-cysteine S-oxide + L-glutamate</text>
        <dbReference type="Rhea" id="RHEA:42684"/>
        <dbReference type="ChEBI" id="CHEBI:15377"/>
        <dbReference type="ChEBI" id="CHEBI:29985"/>
        <dbReference type="ChEBI" id="CHEBI:82703"/>
        <dbReference type="ChEBI" id="CHEBI:82706"/>
        <dbReference type="EC" id="3.5.1.118"/>
    </reaction>
</comment>
<dbReference type="HAMAP" id="MF_02036">
    <property type="entry name" value="EgtC"/>
    <property type="match status" value="1"/>
</dbReference>
<dbReference type="EC" id="3.5.1.118" evidence="1"/>
<dbReference type="SUPFAM" id="SSF56235">
    <property type="entry name" value="N-terminal nucleophile aminohydrolases (Ntn hydrolases)"/>
    <property type="match status" value="1"/>
</dbReference>
<accession>A0A941ILA0</accession>
<reference evidence="3" key="1">
    <citation type="submission" date="2021-04" db="EMBL/GenBank/DDBJ databases">
        <title>Genome based classification of Actinospica acidithermotolerans sp. nov., an actinobacterium isolated from an Indonesian hot spring.</title>
        <authorList>
            <person name="Kusuma A.B."/>
            <person name="Putra K.E."/>
            <person name="Nafisah S."/>
            <person name="Loh J."/>
            <person name="Nouioui I."/>
            <person name="Goodfellow M."/>
        </authorList>
    </citation>
    <scope>NUCLEOTIDE SEQUENCE</scope>
    <source>
        <strain evidence="3">MGRD01-02</strain>
    </source>
</reference>
<dbReference type="AlphaFoldDB" id="A0A941ILA0"/>
<comment type="function">
    <text evidence="1">Catalyzes the hydrolysis of the gamma-glutamyl amide bond of hercynyl-gamma-L-glutamyl-L-cysteine sulfoxide to produce hercynylcysteine sulfoxide, a step in the biosynthesis pathway of ergothioneine.</text>
</comment>
<dbReference type="PROSITE" id="PS51278">
    <property type="entry name" value="GATASE_TYPE_2"/>
    <property type="match status" value="1"/>
</dbReference>
<dbReference type="RefSeq" id="WP_212520930.1">
    <property type="nucleotide sequence ID" value="NZ_JAGSOH010000100.1"/>
</dbReference>
<keyword evidence="1" id="KW-0378">Hydrolase</keyword>
<dbReference type="PANTHER" id="PTHR43187">
    <property type="entry name" value="GLUTAMINE AMIDOTRANSFERASE DUG3-RELATED"/>
    <property type="match status" value="1"/>
</dbReference>
<dbReference type="Proteomes" id="UP000676325">
    <property type="component" value="Unassembled WGS sequence"/>
</dbReference>
<dbReference type="NCBIfam" id="TIGR03442">
    <property type="entry name" value="ergothioneine biosynthesis protein EgtC"/>
    <property type="match status" value="1"/>
</dbReference>
<name>A0A941ILA0_9ACTN</name>
<dbReference type="InterPro" id="IPR029055">
    <property type="entry name" value="Ntn_hydrolases_N"/>
</dbReference>
<dbReference type="InterPro" id="IPR017808">
    <property type="entry name" value="EgtC"/>
</dbReference>
<dbReference type="Gene3D" id="3.60.20.10">
    <property type="entry name" value="Glutamine Phosphoribosylpyrophosphate, subunit 1, domain 1"/>
    <property type="match status" value="1"/>
</dbReference>
<dbReference type="CDD" id="cd01908">
    <property type="entry name" value="YafJ"/>
    <property type="match status" value="1"/>
</dbReference>